<dbReference type="Proteomes" id="UP000504606">
    <property type="component" value="Unplaced"/>
</dbReference>
<accession>A0A9C6X792</accession>
<dbReference type="InterPro" id="IPR043472">
    <property type="entry name" value="Macro_dom-like"/>
</dbReference>
<name>A0A9C6X792_FRAOC</name>
<dbReference type="RefSeq" id="XP_052130353.1">
    <property type="nucleotide sequence ID" value="XM_052274393.1"/>
</dbReference>
<dbReference type="PANTHER" id="PTHR12521:SF0">
    <property type="entry name" value="ADP-RIBOSE GLYCOHYDROLASE OARD1"/>
    <property type="match status" value="1"/>
</dbReference>
<dbReference type="GO" id="GO:0140291">
    <property type="term" value="P:peptidyl-glutamate ADP-deribosylation"/>
    <property type="evidence" value="ECO:0007669"/>
    <property type="project" value="TreeGrafter"/>
</dbReference>
<dbReference type="AlphaFoldDB" id="A0A9C6X792"/>
<organism evidence="1 2">
    <name type="scientific">Frankliniella occidentalis</name>
    <name type="common">Western flower thrips</name>
    <name type="synonym">Euthrips occidentalis</name>
    <dbReference type="NCBI Taxonomy" id="133901"/>
    <lineage>
        <taxon>Eukaryota</taxon>
        <taxon>Metazoa</taxon>
        <taxon>Ecdysozoa</taxon>
        <taxon>Arthropoda</taxon>
        <taxon>Hexapoda</taxon>
        <taxon>Insecta</taxon>
        <taxon>Pterygota</taxon>
        <taxon>Neoptera</taxon>
        <taxon>Paraneoptera</taxon>
        <taxon>Thysanoptera</taxon>
        <taxon>Terebrantia</taxon>
        <taxon>Thripoidea</taxon>
        <taxon>Thripidae</taxon>
        <taxon>Frankliniella</taxon>
    </lineage>
</organism>
<dbReference type="Gene3D" id="3.40.220.10">
    <property type="entry name" value="Leucine Aminopeptidase, subunit E, domain 1"/>
    <property type="match status" value="1"/>
</dbReference>
<sequence>MGVYEYKGCLFECSPPGTSVAHCVSANLRCGRGFARLCRGQDFADLRRQQVRVGGVAVGWQDGRQIFNLVTKKHHTDIPTLWAIRESLYELRRLCYMHGVRDICSPALASGLDTHNWVTIREMLHDIFWNCDINIHVYHL</sequence>
<protein>
    <submittedName>
        <fullName evidence="2">Uncharacterized protein LOC127751229</fullName>
    </submittedName>
</protein>
<keyword evidence="1" id="KW-1185">Reference proteome</keyword>
<evidence type="ECO:0000313" key="2">
    <source>
        <dbReference type="RefSeq" id="XP_052130353.1"/>
    </source>
</evidence>
<gene>
    <name evidence="2" type="primary">LOC127751229</name>
</gene>
<dbReference type="PANTHER" id="PTHR12521">
    <property type="entry name" value="PROTEIN C6ORF130"/>
    <property type="match status" value="1"/>
</dbReference>
<dbReference type="OrthoDB" id="2155246at2759"/>
<dbReference type="InterPro" id="IPR050892">
    <property type="entry name" value="ADP-ribose_metab_enzymes"/>
</dbReference>
<dbReference type="KEGG" id="foc:127751229"/>
<reference evidence="2" key="1">
    <citation type="submission" date="2025-08" db="UniProtKB">
        <authorList>
            <consortium name="RefSeq"/>
        </authorList>
    </citation>
    <scope>IDENTIFICATION</scope>
    <source>
        <tissue evidence="2">Whole organism</tissue>
    </source>
</reference>
<dbReference type="SUPFAM" id="SSF52949">
    <property type="entry name" value="Macro domain-like"/>
    <property type="match status" value="1"/>
</dbReference>
<proteinExistence type="predicted"/>
<evidence type="ECO:0000313" key="1">
    <source>
        <dbReference type="Proteomes" id="UP000504606"/>
    </source>
</evidence>
<dbReference type="GeneID" id="127751229"/>